<protein>
    <submittedName>
        <fullName evidence="2">Uncharacterized protein</fullName>
    </submittedName>
</protein>
<reference evidence="2" key="2">
    <citation type="submission" date="2016-06" db="EMBL/GenBank/DDBJ databases">
        <title>The genome of a short-lived fish provides insights into sex chromosome evolution and the genetic control of aging.</title>
        <authorList>
            <person name="Reichwald K."/>
            <person name="Felder M."/>
            <person name="Petzold A."/>
            <person name="Koch P."/>
            <person name="Groth M."/>
            <person name="Platzer M."/>
        </authorList>
    </citation>
    <scope>NUCLEOTIDE SEQUENCE</scope>
    <source>
        <tissue evidence="2">Brain</tissue>
    </source>
</reference>
<proteinExistence type="predicted"/>
<feature type="non-terminal residue" evidence="2">
    <location>
        <position position="1"/>
    </location>
</feature>
<accession>A0A1A7ZD26</accession>
<sequence length="48" mass="5078">ACRQSHTGATNTYRATILRVSQVSCSSTPERNGVITPAPVSSAETRQS</sequence>
<reference evidence="2" key="1">
    <citation type="submission" date="2016-05" db="EMBL/GenBank/DDBJ databases">
        <authorList>
            <person name="Lavstsen T."/>
            <person name="Jespersen J.S."/>
        </authorList>
    </citation>
    <scope>NUCLEOTIDE SEQUENCE</scope>
    <source>
        <tissue evidence="2">Brain</tissue>
    </source>
</reference>
<gene>
    <name evidence="2" type="primary">Nfu_g_1_008214</name>
</gene>
<feature type="region of interest" description="Disordered" evidence="1">
    <location>
        <begin position="24"/>
        <end position="48"/>
    </location>
</feature>
<organism evidence="2">
    <name type="scientific">Nothobranchius furzeri</name>
    <name type="common">Turquoise killifish</name>
    <dbReference type="NCBI Taxonomy" id="105023"/>
    <lineage>
        <taxon>Eukaryota</taxon>
        <taxon>Metazoa</taxon>
        <taxon>Chordata</taxon>
        <taxon>Craniata</taxon>
        <taxon>Vertebrata</taxon>
        <taxon>Euteleostomi</taxon>
        <taxon>Actinopterygii</taxon>
        <taxon>Neopterygii</taxon>
        <taxon>Teleostei</taxon>
        <taxon>Neoteleostei</taxon>
        <taxon>Acanthomorphata</taxon>
        <taxon>Ovalentaria</taxon>
        <taxon>Atherinomorphae</taxon>
        <taxon>Cyprinodontiformes</taxon>
        <taxon>Nothobranchiidae</taxon>
        <taxon>Nothobranchius</taxon>
    </lineage>
</organism>
<name>A0A1A7ZD26_NOTFU</name>
<dbReference type="AlphaFoldDB" id="A0A1A7ZD26"/>
<evidence type="ECO:0000313" key="2">
    <source>
        <dbReference type="EMBL" id="SBP40211.1"/>
    </source>
</evidence>
<feature type="non-terminal residue" evidence="2">
    <location>
        <position position="48"/>
    </location>
</feature>
<evidence type="ECO:0000256" key="1">
    <source>
        <dbReference type="SAM" id="MobiDB-lite"/>
    </source>
</evidence>
<dbReference type="EMBL" id="HADY01001726">
    <property type="protein sequence ID" value="SBP40211.1"/>
    <property type="molecule type" value="Transcribed_RNA"/>
</dbReference>